<evidence type="ECO:0000313" key="15">
    <source>
        <dbReference type="RefSeq" id="XP_052752663.1"/>
    </source>
</evidence>
<evidence type="ECO:0000256" key="6">
    <source>
        <dbReference type="ARBA" id="ARBA00022989"/>
    </source>
</evidence>
<dbReference type="GeneID" id="113517608"/>
<proteinExistence type="inferred from homology"/>
<evidence type="ECO:0000256" key="3">
    <source>
        <dbReference type="ARBA" id="ARBA00022448"/>
    </source>
</evidence>
<dbReference type="Proteomes" id="UP001652740">
    <property type="component" value="Unplaced"/>
</dbReference>
<evidence type="ECO:0000256" key="12">
    <source>
        <dbReference type="RuleBase" id="RU000679"/>
    </source>
</evidence>
<evidence type="ECO:0000256" key="9">
    <source>
        <dbReference type="ARBA" id="ARBA00023136"/>
    </source>
</evidence>
<evidence type="ECO:0000256" key="13">
    <source>
        <dbReference type="SAM" id="Phobius"/>
    </source>
</evidence>
<dbReference type="InterPro" id="IPR001873">
    <property type="entry name" value="ENaC"/>
</dbReference>
<reference evidence="15" key="1">
    <citation type="submission" date="2025-08" db="UniProtKB">
        <authorList>
            <consortium name="RefSeq"/>
        </authorList>
    </citation>
    <scope>IDENTIFICATION</scope>
    <source>
        <tissue evidence="15">Whole larvae</tissue>
    </source>
</reference>
<gene>
    <name evidence="15" type="primary">LOC113517608</name>
</gene>
<dbReference type="RefSeq" id="XP_052752663.1">
    <property type="nucleotide sequence ID" value="XM_052896703.1"/>
</dbReference>
<keyword evidence="10 12" id="KW-0739">Sodium transport</keyword>
<dbReference type="PRINTS" id="PR01078">
    <property type="entry name" value="AMINACHANNEL"/>
</dbReference>
<dbReference type="PANTHER" id="PTHR11690">
    <property type="entry name" value="AMILORIDE-SENSITIVE SODIUM CHANNEL-RELATED"/>
    <property type="match status" value="1"/>
</dbReference>
<evidence type="ECO:0000256" key="7">
    <source>
        <dbReference type="ARBA" id="ARBA00023053"/>
    </source>
</evidence>
<keyword evidence="11 12" id="KW-0407">Ion channel</keyword>
<evidence type="ECO:0000313" key="14">
    <source>
        <dbReference type="Proteomes" id="UP001652740"/>
    </source>
</evidence>
<evidence type="ECO:0000256" key="1">
    <source>
        <dbReference type="ARBA" id="ARBA00004141"/>
    </source>
</evidence>
<feature type="transmembrane region" description="Helical" evidence="13">
    <location>
        <begin position="490"/>
        <end position="518"/>
    </location>
</feature>
<keyword evidence="5 12" id="KW-0812">Transmembrane</keyword>
<keyword evidence="3 12" id="KW-0813">Transport</keyword>
<keyword evidence="7" id="KW-0915">Sodium</keyword>
<evidence type="ECO:0000256" key="8">
    <source>
        <dbReference type="ARBA" id="ARBA00023065"/>
    </source>
</evidence>
<evidence type="ECO:0000256" key="4">
    <source>
        <dbReference type="ARBA" id="ARBA00022461"/>
    </source>
</evidence>
<evidence type="ECO:0000256" key="11">
    <source>
        <dbReference type="ARBA" id="ARBA00023303"/>
    </source>
</evidence>
<keyword evidence="6 13" id="KW-1133">Transmembrane helix</keyword>
<dbReference type="PANTHER" id="PTHR11690:SF237">
    <property type="entry name" value="PICKPOCKET 16-RELATED"/>
    <property type="match status" value="1"/>
</dbReference>
<keyword evidence="4 12" id="KW-0894">Sodium channel</keyword>
<comment type="similarity">
    <text evidence="2 12">Belongs to the amiloride-sensitive sodium channel (TC 1.A.6) family.</text>
</comment>
<protein>
    <submittedName>
        <fullName evidence="15">Sodium channel protein Nach-like</fullName>
    </submittedName>
</protein>
<name>A0ABM3MNF9_GALME</name>
<evidence type="ECO:0000256" key="10">
    <source>
        <dbReference type="ARBA" id="ARBA00023201"/>
    </source>
</evidence>
<sequence length="568" mass="66211">MSVLHLESTIFEYILIKMVLYSIDKTFGLKEKNVFKKNNLEKKHSKVRWFFVKFKEFCKRTDLHGYKYIVMEDLTLVERSCWAVAVLMSTAIAIYFVVTAYRWYARNPIVTVIESTQGAIWDMPFPAVTICDLNIISRKAARRFANNLTLPANVSADFVFNTVRVAPMLHSTYIIGSEQKEDLRKLQSILDLNNVSITMLFRELSPAKSCSRLVQRCMWKNTIYRCNELFQNVFTTMSLCCAFNYFAIMENGNLSSKSRNPSNPRRVASCGYQTALTVILNTNPDDYYSAFVASQGLLVFIDDAYNIPDMDTPVRMVNPSTEVLIALSPESTYATPGIRSFRPEQRQCYYYDELQIGLFRQYSFHNCMAFLKVELFRRTCECVPYYFPMKGQYRVCNFNDLDCLESVLNPTERYQNESQYGQTFQCLPECEHFDYHLEVALGELANNIQLNGLPFYKDINLENRSLLNVFFNDLVATKYRRDVYLNWQNILAAFGGLLSLMLGFTLISGFDLILFFTFTTVYKQFFKRVEYKKNALSNSKKHKINRINVKYYPKKNTWLEKSSGIYHK</sequence>
<accession>A0ABM3MNF9</accession>
<comment type="subcellular location">
    <subcellularLocation>
        <location evidence="1">Membrane</location>
        <topology evidence="1">Multi-pass membrane protein</topology>
    </subcellularLocation>
</comment>
<evidence type="ECO:0000256" key="2">
    <source>
        <dbReference type="ARBA" id="ARBA00007193"/>
    </source>
</evidence>
<dbReference type="Gene3D" id="2.60.470.10">
    <property type="entry name" value="Acid-sensing ion channels like domains"/>
    <property type="match status" value="1"/>
</dbReference>
<feature type="transmembrane region" description="Helical" evidence="13">
    <location>
        <begin position="81"/>
        <end position="104"/>
    </location>
</feature>
<keyword evidence="9 13" id="KW-0472">Membrane</keyword>
<keyword evidence="14" id="KW-1185">Reference proteome</keyword>
<keyword evidence="8 12" id="KW-0406">Ion transport</keyword>
<dbReference type="Pfam" id="PF00858">
    <property type="entry name" value="ASC"/>
    <property type="match status" value="1"/>
</dbReference>
<evidence type="ECO:0000256" key="5">
    <source>
        <dbReference type="ARBA" id="ARBA00022692"/>
    </source>
</evidence>
<organism evidence="14 15">
    <name type="scientific">Galleria mellonella</name>
    <name type="common">Greater wax moth</name>
    <dbReference type="NCBI Taxonomy" id="7137"/>
    <lineage>
        <taxon>Eukaryota</taxon>
        <taxon>Metazoa</taxon>
        <taxon>Ecdysozoa</taxon>
        <taxon>Arthropoda</taxon>
        <taxon>Hexapoda</taxon>
        <taxon>Insecta</taxon>
        <taxon>Pterygota</taxon>
        <taxon>Neoptera</taxon>
        <taxon>Endopterygota</taxon>
        <taxon>Lepidoptera</taxon>
        <taxon>Glossata</taxon>
        <taxon>Ditrysia</taxon>
        <taxon>Pyraloidea</taxon>
        <taxon>Pyralidae</taxon>
        <taxon>Galleriinae</taxon>
        <taxon>Galleria</taxon>
    </lineage>
</organism>